<feature type="domain" description="CENP-V/GFA" evidence="4">
    <location>
        <begin position="16"/>
        <end position="138"/>
    </location>
</feature>
<evidence type="ECO:0000313" key="6">
    <source>
        <dbReference type="Proteomes" id="UP000199400"/>
    </source>
</evidence>
<dbReference type="GO" id="GO:0046872">
    <property type="term" value="F:metal ion binding"/>
    <property type="evidence" value="ECO:0007669"/>
    <property type="project" value="UniProtKB-KW"/>
</dbReference>
<dbReference type="InterPro" id="IPR052355">
    <property type="entry name" value="CENP-V-like"/>
</dbReference>
<proteinExistence type="inferred from homology"/>
<sequence>MSDTTKEAGNGSKRTYHGSCVCRRVRFEADIDLSQGTGKCNCTSCWKRRWWSVKVRPGDFRALGGEEELSKYRPGSASGHGGHCKHCGVTPYGFVEAAEWNDGEFVSVNVACLDDLEPADLVAAPIVFMDGRNDNWWHPPAETRHL</sequence>
<dbReference type="InterPro" id="IPR011057">
    <property type="entry name" value="Mss4-like_sf"/>
</dbReference>
<dbReference type="PROSITE" id="PS51891">
    <property type="entry name" value="CENP_V_GFA"/>
    <property type="match status" value="1"/>
</dbReference>
<dbReference type="Gene3D" id="2.170.150.70">
    <property type="match status" value="1"/>
</dbReference>
<evidence type="ECO:0000259" key="4">
    <source>
        <dbReference type="PROSITE" id="PS51891"/>
    </source>
</evidence>
<dbReference type="PANTHER" id="PTHR28620:SF1">
    <property type="entry name" value="CENP-V_GFA DOMAIN-CONTAINING PROTEIN"/>
    <property type="match status" value="1"/>
</dbReference>
<dbReference type="RefSeq" id="WP_096332117.1">
    <property type="nucleotide sequence ID" value="NZ_FOMX01000014.1"/>
</dbReference>
<accession>A0A1I2AZ00</accession>
<reference evidence="6" key="1">
    <citation type="submission" date="2016-10" db="EMBL/GenBank/DDBJ databases">
        <authorList>
            <person name="Varghese N."/>
            <person name="Submissions S."/>
        </authorList>
    </citation>
    <scope>NUCLEOTIDE SEQUENCE [LARGE SCALE GENOMIC DNA]</scope>
    <source>
        <strain evidence="6">ATCC 25963</strain>
    </source>
</reference>
<name>A0A1I2AZ00_9BACT</name>
<dbReference type="Proteomes" id="UP000199400">
    <property type="component" value="Unassembled WGS sequence"/>
</dbReference>
<gene>
    <name evidence="5" type="ORF">SAMN02745121_04470</name>
</gene>
<dbReference type="InterPro" id="IPR006913">
    <property type="entry name" value="CENP-V/GFA"/>
</dbReference>
<dbReference type="AlphaFoldDB" id="A0A1I2AZ00"/>
<dbReference type="SUPFAM" id="SSF51316">
    <property type="entry name" value="Mss4-like"/>
    <property type="match status" value="1"/>
</dbReference>
<dbReference type="EMBL" id="FOMX01000014">
    <property type="protein sequence ID" value="SFE49181.1"/>
    <property type="molecule type" value="Genomic_DNA"/>
</dbReference>
<comment type="similarity">
    <text evidence="1">Belongs to the Gfa family.</text>
</comment>
<evidence type="ECO:0000256" key="2">
    <source>
        <dbReference type="ARBA" id="ARBA00022723"/>
    </source>
</evidence>
<dbReference type="Pfam" id="PF04828">
    <property type="entry name" value="GFA"/>
    <property type="match status" value="1"/>
</dbReference>
<organism evidence="5 6">
    <name type="scientific">Nannocystis exedens</name>
    <dbReference type="NCBI Taxonomy" id="54"/>
    <lineage>
        <taxon>Bacteria</taxon>
        <taxon>Pseudomonadati</taxon>
        <taxon>Myxococcota</taxon>
        <taxon>Polyangia</taxon>
        <taxon>Nannocystales</taxon>
        <taxon>Nannocystaceae</taxon>
        <taxon>Nannocystis</taxon>
    </lineage>
</organism>
<dbReference type="GO" id="GO:0016846">
    <property type="term" value="F:carbon-sulfur lyase activity"/>
    <property type="evidence" value="ECO:0007669"/>
    <property type="project" value="InterPro"/>
</dbReference>
<evidence type="ECO:0000256" key="3">
    <source>
        <dbReference type="ARBA" id="ARBA00022833"/>
    </source>
</evidence>
<protein>
    <submittedName>
        <fullName evidence="5">Uncharacterized conserved protein</fullName>
    </submittedName>
</protein>
<dbReference type="PANTHER" id="PTHR28620">
    <property type="entry name" value="CENTROMERE PROTEIN V"/>
    <property type="match status" value="1"/>
</dbReference>
<keyword evidence="6" id="KW-1185">Reference proteome</keyword>
<dbReference type="STRING" id="54.SAMN02745121_04470"/>
<evidence type="ECO:0000313" key="5">
    <source>
        <dbReference type="EMBL" id="SFE49181.1"/>
    </source>
</evidence>
<dbReference type="OrthoDB" id="9805575at2"/>
<keyword evidence="3" id="KW-0862">Zinc</keyword>
<evidence type="ECO:0000256" key="1">
    <source>
        <dbReference type="ARBA" id="ARBA00005495"/>
    </source>
</evidence>
<keyword evidence="2" id="KW-0479">Metal-binding</keyword>